<evidence type="ECO:0000256" key="5">
    <source>
        <dbReference type="SAM" id="Phobius"/>
    </source>
</evidence>
<proteinExistence type="predicted"/>
<gene>
    <name evidence="7" type="primary">FAM8A1</name>
    <name evidence="7" type="ORF">E2C01_002355</name>
</gene>
<name>A0A5B7CN21_PORTR</name>
<feature type="transmembrane region" description="Helical" evidence="5">
    <location>
        <begin position="231"/>
        <end position="250"/>
    </location>
</feature>
<evidence type="ECO:0000256" key="4">
    <source>
        <dbReference type="ARBA" id="ARBA00023136"/>
    </source>
</evidence>
<organism evidence="7 8">
    <name type="scientific">Portunus trituberculatus</name>
    <name type="common">Swimming crab</name>
    <name type="synonym">Neptunus trituberculatus</name>
    <dbReference type="NCBI Taxonomy" id="210409"/>
    <lineage>
        <taxon>Eukaryota</taxon>
        <taxon>Metazoa</taxon>
        <taxon>Ecdysozoa</taxon>
        <taxon>Arthropoda</taxon>
        <taxon>Crustacea</taxon>
        <taxon>Multicrustacea</taxon>
        <taxon>Malacostraca</taxon>
        <taxon>Eumalacostraca</taxon>
        <taxon>Eucarida</taxon>
        <taxon>Decapoda</taxon>
        <taxon>Pleocyemata</taxon>
        <taxon>Brachyura</taxon>
        <taxon>Eubrachyura</taxon>
        <taxon>Portunoidea</taxon>
        <taxon>Portunidae</taxon>
        <taxon>Portuninae</taxon>
        <taxon>Portunus</taxon>
    </lineage>
</organism>
<reference evidence="7 8" key="1">
    <citation type="submission" date="2019-05" db="EMBL/GenBank/DDBJ databases">
        <title>Another draft genome of Portunus trituberculatus and its Hox gene families provides insights of decapod evolution.</title>
        <authorList>
            <person name="Jeong J.-H."/>
            <person name="Song I."/>
            <person name="Kim S."/>
            <person name="Choi T."/>
            <person name="Kim D."/>
            <person name="Ryu S."/>
            <person name="Kim W."/>
        </authorList>
    </citation>
    <scope>NUCLEOTIDE SEQUENCE [LARGE SCALE GENOMIC DNA]</scope>
    <source>
        <tissue evidence="7">Muscle</tissue>
    </source>
</reference>
<evidence type="ECO:0000259" key="6">
    <source>
        <dbReference type="Pfam" id="PF06271"/>
    </source>
</evidence>
<dbReference type="AlphaFoldDB" id="A0A5B7CN21"/>
<comment type="caution">
    <text evidence="7">The sequence shown here is derived from an EMBL/GenBank/DDBJ whole genome shotgun (WGS) entry which is preliminary data.</text>
</comment>
<sequence>MQRAAPYQDLPPGTVSVFTKSGIGYSWLMAAATQEQRAQHTQPQQEQQYGSNEEYITALQGWIAQLYQLQCVAMSFPYFLASLHSQASQGIEYKIPSVWKRLVAEVIDFALLFVIKLAVTFAAVDTFDLFSNVKKYEFENLRADFLADYHLAFQMTSEILVLELIHRVATCLFEALCLHRGSGGAGGATPGKKIVGLRVVYCEWVAPTAADQALVYPASDLGLARAILRSVMKNFLLMFLFPVCFTFISFHHNRTIYDVLAGSVVVEDTPLHQRNNHNNNRN</sequence>
<evidence type="ECO:0000256" key="3">
    <source>
        <dbReference type="ARBA" id="ARBA00022989"/>
    </source>
</evidence>
<keyword evidence="3 5" id="KW-1133">Transmembrane helix</keyword>
<dbReference type="OrthoDB" id="10061042at2759"/>
<dbReference type="Pfam" id="PF06271">
    <property type="entry name" value="RDD"/>
    <property type="match status" value="1"/>
</dbReference>
<accession>A0A5B7CN21</accession>
<evidence type="ECO:0000313" key="8">
    <source>
        <dbReference type="Proteomes" id="UP000324222"/>
    </source>
</evidence>
<dbReference type="PANTHER" id="PTHR13659">
    <property type="entry name" value="AUTOSOMAL HIGHLY CONSERVED PROTEIN"/>
    <property type="match status" value="1"/>
</dbReference>
<keyword evidence="4 5" id="KW-0472">Membrane</keyword>
<dbReference type="InterPro" id="IPR039871">
    <property type="entry name" value="FAM8A1"/>
</dbReference>
<dbReference type="GO" id="GO:0016020">
    <property type="term" value="C:membrane"/>
    <property type="evidence" value="ECO:0007669"/>
    <property type="project" value="UniProtKB-SubCell"/>
</dbReference>
<feature type="domain" description="RDD" evidence="6">
    <location>
        <begin position="96"/>
        <end position="262"/>
    </location>
</feature>
<dbReference type="EMBL" id="VSRR010000082">
    <property type="protein sequence ID" value="MPC09736.1"/>
    <property type="molecule type" value="Genomic_DNA"/>
</dbReference>
<keyword evidence="2 5" id="KW-0812">Transmembrane</keyword>
<dbReference type="PANTHER" id="PTHR13659:SF5">
    <property type="entry name" value="PROTEIN FAM8A1"/>
    <property type="match status" value="1"/>
</dbReference>
<evidence type="ECO:0000256" key="1">
    <source>
        <dbReference type="ARBA" id="ARBA00004141"/>
    </source>
</evidence>
<dbReference type="Proteomes" id="UP000324222">
    <property type="component" value="Unassembled WGS sequence"/>
</dbReference>
<evidence type="ECO:0000256" key="2">
    <source>
        <dbReference type="ARBA" id="ARBA00022692"/>
    </source>
</evidence>
<evidence type="ECO:0000313" key="7">
    <source>
        <dbReference type="EMBL" id="MPC09736.1"/>
    </source>
</evidence>
<keyword evidence="8" id="KW-1185">Reference proteome</keyword>
<dbReference type="InterPro" id="IPR010432">
    <property type="entry name" value="RDD"/>
</dbReference>
<protein>
    <submittedName>
        <fullName evidence="7">Protein FAM8A1</fullName>
    </submittedName>
</protein>
<feature type="transmembrane region" description="Helical" evidence="5">
    <location>
        <begin position="102"/>
        <end position="124"/>
    </location>
</feature>
<comment type="subcellular location">
    <subcellularLocation>
        <location evidence="1">Membrane</location>
        <topology evidence="1">Multi-pass membrane protein</topology>
    </subcellularLocation>
</comment>